<keyword evidence="2" id="KW-0812">Transmembrane</keyword>
<feature type="region of interest" description="Disordered" evidence="1">
    <location>
        <begin position="188"/>
        <end position="248"/>
    </location>
</feature>
<feature type="compositionally biased region" description="Polar residues" evidence="1">
    <location>
        <begin position="101"/>
        <end position="114"/>
    </location>
</feature>
<reference evidence="3 4" key="1">
    <citation type="submission" date="2015-09" db="EMBL/GenBank/DDBJ databases">
        <title>Host preference determinants of Valsa canker pathogens revealed by comparative genomics.</title>
        <authorList>
            <person name="Yin Z."/>
            <person name="Huang L."/>
        </authorList>
    </citation>
    <scope>NUCLEOTIDE SEQUENCE [LARGE SCALE GENOMIC DNA]</scope>
    <source>
        <strain evidence="3 4">YSFL</strain>
    </source>
</reference>
<sequence length="402" mass="42671">MREARTVSGLLFGSGIVVCVLAAALAVATLICLSRSDALGSTTLGFLAGASTTLVASFIPQLMFLVARFILDRAQDESKSSSPNMQEVGRRPPVTRVKTIPYSSTSPFEPATRNVSMDSKYPLASSGGFSSVASSFTNAMRPISSRTRLLSSSHSLRSDSMSRKDRLSSAEDFDCWDTSSVDAQNRQTVLESSSPTAGGHFLETIPASPTTSRSPSPGTPLDLDIARHRRRSRSYSPASMRTPLQPPQRAFTQQTSVSESHIHPLFRSDSPTPPPLASPGTVVIAAPQAGQIFSDRQSIRSLSRVRSGSMPQAHSPLTRTGSIDTFSNVANANRSFDTFGNQHNKSISVASEGGRSEDPSGPGYNLSAGSTSSLHVQQVRKTQSREGPSGPGLDALPGGATW</sequence>
<evidence type="ECO:0000256" key="2">
    <source>
        <dbReference type="SAM" id="Phobius"/>
    </source>
</evidence>
<keyword evidence="2" id="KW-1133">Transmembrane helix</keyword>
<name>A0A423W4Q0_CYTCH</name>
<evidence type="ECO:0000256" key="1">
    <source>
        <dbReference type="SAM" id="MobiDB-lite"/>
    </source>
</evidence>
<dbReference type="STRING" id="252740.A0A423W4Q0"/>
<evidence type="ECO:0000313" key="3">
    <source>
        <dbReference type="EMBL" id="ROV98309.1"/>
    </source>
</evidence>
<feature type="transmembrane region" description="Helical" evidence="2">
    <location>
        <begin position="44"/>
        <end position="71"/>
    </location>
</feature>
<gene>
    <name evidence="3" type="ORF">VSDG_04485</name>
</gene>
<comment type="caution">
    <text evidence="3">The sequence shown here is derived from an EMBL/GenBank/DDBJ whole genome shotgun (WGS) entry which is preliminary data.</text>
</comment>
<keyword evidence="2" id="KW-0472">Membrane</keyword>
<feature type="region of interest" description="Disordered" evidence="1">
    <location>
        <begin position="78"/>
        <end position="114"/>
    </location>
</feature>
<dbReference type="AlphaFoldDB" id="A0A423W4Q0"/>
<feature type="compositionally biased region" description="Polar residues" evidence="1">
    <location>
        <begin position="367"/>
        <end position="381"/>
    </location>
</feature>
<keyword evidence="4" id="KW-1185">Reference proteome</keyword>
<feature type="region of interest" description="Disordered" evidence="1">
    <location>
        <begin position="346"/>
        <end position="402"/>
    </location>
</feature>
<dbReference type="OrthoDB" id="5431149at2759"/>
<accession>A0A423W4Q0</accession>
<feature type="compositionally biased region" description="Low complexity" evidence="1">
    <location>
        <begin position="204"/>
        <end position="220"/>
    </location>
</feature>
<dbReference type="EMBL" id="LJZO01000014">
    <property type="protein sequence ID" value="ROV98309.1"/>
    <property type="molecule type" value="Genomic_DNA"/>
</dbReference>
<organism evidence="3 4">
    <name type="scientific">Cytospora chrysosperma</name>
    <name type="common">Cytospora canker fungus</name>
    <name type="synonym">Sphaeria chrysosperma</name>
    <dbReference type="NCBI Taxonomy" id="252740"/>
    <lineage>
        <taxon>Eukaryota</taxon>
        <taxon>Fungi</taxon>
        <taxon>Dikarya</taxon>
        <taxon>Ascomycota</taxon>
        <taxon>Pezizomycotina</taxon>
        <taxon>Sordariomycetes</taxon>
        <taxon>Sordariomycetidae</taxon>
        <taxon>Diaporthales</taxon>
        <taxon>Cytosporaceae</taxon>
        <taxon>Cytospora</taxon>
    </lineage>
</organism>
<protein>
    <submittedName>
        <fullName evidence="3">Uncharacterized protein</fullName>
    </submittedName>
</protein>
<evidence type="ECO:0000313" key="4">
    <source>
        <dbReference type="Proteomes" id="UP000284375"/>
    </source>
</evidence>
<dbReference type="Proteomes" id="UP000284375">
    <property type="component" value="Unassembled WGS sequence"/>
</dbReference>
<proteinExistence type="predicted"/>